<gene>
    <name evidence="2" type="ORF">PMES_01440</name>
</gene>
<organism evidence="2 3">
    <name type="scientific">Profundibacterium mesophilum KAUST100406-0324</name>
    <dbReference type="NCBI Taxonomy" id="1037889"/>
    <lineage>
        <taxon>Bacteria</taxon>
        <taxon>Pseudomonadati</taxon>
        <taxon>Pseudomonadota</taxon>
        <taxon>Alphaproteobacteria</taxon>
        <taxon>Rhodobacterales</taxon>
        <taxon>Roseobacteraceae</taxon>
        <taxon>Profundibacterium</taxon>
    </lineage>
</organism>
<feature type="compositionally biased region" description="Basic and acidic residues" evidence="1">
    <location>
        <begin position="1"/>
        <end position="13"/>
    </location>
</feature>
<name>A0A921NVK9_9RHOB</name>
<sequence length="60" mass="6144">MNALLEKTRKIDTAARSGEAAPASPTPPVPSGPPPSSGSAYPALARAYPEDFSADAVYRA</sequence>
<proteinExistence type="predicted"/>
<accession>A0A921NVK9</accession>
<feature type="region of interest" description="Disordered" evidence="1">
    <location>
        <begin position="1"/>
        <end position="44"/>
    </location>
</feature>
<dbReference type="Proteomes" id="UP000698242">
    <property type="component" value="Unassembled WGS sequence"/>
</dbReference>
<evidence type="ECO:0000256" key="1">
    <source>
        <dbReference type="SAM" id="MobiDB-lite"/>
    </source>
</evidence>
<feature type="compositionally biased region" description="Pro residues" evidence="1">
    <location>
        <begin position="24"/>
        <end position="36"/>
    </location>
</feature>
<dbReference type="EMBL" id="APKE01000016">
    <property type="protein sequence ID" value="KAF0676121.1"/>
    <property type="molecule type" value="Genomic_DNA"/>
</dbReference>
<comment type="caution">
    <text evidence="2">The sequence shown here is derived from an EMBL/GenBank/DDBJ whole genome shotgun (WGS) entry which is preliminary data.</text>
</comment>
<keyword evidence="3" id="KW-1185">Reference proteome</keyword>
<reference evidence="2" key="1">
    <citation type="submission" date="2013-03" db="EMBL/GenBank/DDBJ databases">
        <title>Genome Sequence of the Profundibacterium mesophilum strain KAUST100406-0324T from Red Sea, a novel genus in the family Rhodobacteraceae.</title>
        <authorList>
            <person name="Essack M."/>
            <person name="Alam I."/>
            <person name="Lafi F."/>
            <person name="Alawi W."/>
            <person name="Kamanu F."/>
            <person name="Al-Suwailem A."/>
            <person name="Lee O.O."/>
            <person name="Xu Y."/>
            <person name="Bajic V."/>
            <person name="Qian P.-Y."/>
            <person name="Archer J."/>
        </authorList>
    </citation>
    <scope>NUCLEOTIDE SEQUENCE</scope>
    <source>
        <strain evidence="2">KAUST100406-0324</strain>
    </source>
</reference>
<protein>
    <submittedName>
        <fullName evidence="2">Uncharacterized protein</fullName>
    </submittedName>
</protein>
<evidence type="ECO:0000313" key="3">
    <source>
        <dbReference type="Proteomes" id="UP000698242"/>
    </source>
</evidence>
<evidence type="ECO:0000313" key="2">
    <source>
        <dbReference type="EMBL" id="KAF0676121.1"/>
    </source>
</evidence>
<feature type="non-terminal residue" evidence="2">
    <location>
        <position position="60"/>
    </location>
</feature>
<dbReference type="AlphaFoldDB" id="A0A921NVK9"/>